<evidence type="ECO:0000313" key="4">
    <source>
        <dbReference type="Proteomes" id="UP000663720"/>
    </source>
</evidence>
<name>A0A975B340_9BACT</name>
<keyword evidence="4" id="KW-1185">Reference proteome</keyword>
<dbReference type="Gene3D" id="3.40.190.10">
    <property type="entry name" value="Periplasmic binding protein-like II"/>
    <property type="match status" value="2"/>
</dbReference>
<dbReference type="PANTHER" id="PTHR35936:SF19">
    <property type="entry name" value="AMINO-ACID-BINDING PROTEIN YXEM-RELATED"/>
    <property type="match status" value="1"/>
</dbReference>
<sequence>MCINKKISIPVIAAILLFPLYVFAETLVFGVFENIPPFQYQENAQFKGIDIDIANELSRQLNVKIEFKELPWARMKKYAEEGSIDAILSMFCMDKYLNIVDYAESPIKSVISVFALKESNINVKNLDDLKGKKIGVIRGYTYSSEFSNYKDLRKIECNNDGEVLKRLNEGRIDVAVAESIPFHFLAKKQGIDDKLNELYTISENKLCIGFSKKALGPESKVWADKTVKIFDELIENGFIQNVMDKNLK</sequence>
<evidence type="ECO:0000259" key="2">
    <source>
        <dbReference type="SMART" id="SM00062"/>
    </source>
</evidence>
<feature type="domain" description="Solute-binding protein family 3/N-terminal" evidence="2">
    <location>
        <begin position="26"/>
        <end position="248"/>
    </location>
</feature>
<protein>
    <submittedName>
        <fullName evidence="3">Extracellular solute-binding protein, family 3</fullName>
    </submittedName>
</protein>
<dbReference type="InterPro" id="IPR001638">
    <property type="entry name" value="Solute-binding_3/MltF_N"/>
</dbReference>
<dbReference type="Proteomes" id="UP000663720">
    <property type="component" value="Chromosome"/>
</dbReference>
<gene>
    <name evidence="3" type="ORF">dnl_00970</name>
</gene>
<dbReference type="KEGG" id="dli:dnl_00970"/>
<proteinExistence type="predicted"/>
<dbReference type="AlphaFoldDB" id="A0A975B340"/>
<dbReference type="PANTHER" id="PTHR35936">
    <property type="entry name" value="MEMBRANE-BOUND LYTIC MUREIN TRANSGLYCOSYLASE F"/>
    <property type="match status" value="1"/>
</dbReference>
<organism evidence="3 4">
    <name type="scientific">Desulfonema limicola</name>
    <dbReference type="NCBI Taxonomy" id="45656"/>
    <lineage>
        <taxon>Bacteria</taxon>
        <taxon>Pseudomonadati</taxon>
        <taxon>Thermodesulfobacteriota</taxon>
        <taxon>Desulfobacteria</taxon>
        <taxon>Desulfobacterales</taxon>
        <taxon>Desulfococcaceae</taxon>
        <taxon>Desulfonema</taxon>
    </lineage>
</organism>
<keyword evidence="1" id="KW-0732">Signal</keyword>
<dbReference type="SUPFAM" id="SSF53850">
    <property type="entry name" value="Periplasmic binding protein-like II"/>
    <property type="match status" value="1"/>
</dbReference>
<dbReference type="EMBL" id="CP061799">
    <property type="protein sequence ID" value="QTA77899.1"/>
    <property type="molecule type" value="Genomic_DNA"/>
</dbReference>
<accession>A0A975B340</accession>
<reference evidence="3" key="1">
    <citation type="journal article" date="2021" name="Microb. Physiol.">
        <title>Proteogenomic Insights into the Physiology of Marine, Sulfate-Reducing, Filamentous Desulfonema limicola and Desulfonema magnum.</title>
        <authorList>
            <person name="Schnaars V."/>
            <person name="Wohlbrand L."/>
            <person name="Scheve S."/>
            <person name="Hinrichs C."/>
            <person name="Reinhardt R."/>
            <person name="Rabus R."/>
        </authorList>
    </citation>
    <scope>NUCLEOTIDE SEQUENCE</scope>
    <source>
        <strain evidence="3">5ac10</strain>
    </source>
</reference>
<evidence type="ECO:0000256" key="1">
    <source>
        <dbReference type="ARBA" id="ARBA00022729"/>
    </source>
</evidence>
<dbReference type="RefSeq" id="WP_207689820.1">
    <property type="nucleotide sequence ID" value="NZ_CP061799.1"/>
</dbReference>
<dbReference type="Pfam" id="PF00497">
    <property type="entry name" value="SBP_bac_3"/>
    <property type="match status" value="1"/>
</dbReference>
<dbReference type="SMART" id="SM00062">
    <property type="entry name" value="PBPb"/>
    <property type="match status" value="1"/>
</dbReference>
<evidence type="ECO:0000313" key="3">
    <source>
        <dbReference type="EMBL" id="QTA77899.1"/>
    </source>
</evidence>